<keyword evidence="5" id="KW-0808">Transferase</keyword>
<protein>
    <recommendedName>
        <fullName evidence="5">DNA-directed RNA polymerase subunit Rpo11</fullName>
        <ecNumber evidence="5">2.7.7.6</ecNumber>
    </recommendedName>
    <alternativeName>
        <fullName evidence="5">DNA-directed RNA polymerase subunit L</fullName>
    </alternativeName>
</protein>
<dbReference type="RefSeq" id="WP_067090444.1">
    <property type="nucleotide sequence ID" value="NZ_LWMV01000156.1"/>
</dbReference>
<comment type="function">
    <text evidence="5">DNA-dependent RNA polymerase (RNAP) catalyzes the transcription of DNA into RNA using the four ribonucleoside triphosphates as substrates.</text>
</comment>
<dbReference type="EMBL" id="LWMV01000156">
    <property type="protein sequence ID" value="KZX13080.1"/>
    <property type="molecule type" value="Genomic_DNA"/>
</dbReference>
<dbReference type="STRING" id="49547.MBCUR_07680"/>
<dbReference type="AlphaFoldDB" id="A0A162FPB5"/>
<evidence type="ECO:0000313" key="8">
    <source>
        <dbReference type="Proteomes" id="UP000077245"/>
    </source>
</evidence>
<dbReference type="PANTHER" id="PTHR13946:SF28">
    <property type="entry name" value="DNA-DIRECTED RNA POLYMERASES I AND III SUBUNIT RPAC2"/>
    <property type="match status" value="1"/>
</dbReference>
<dbReference type="GO" id="GO:0003899">
    <property type="term" value="F:DNA-directed RNA polymerase activity"/>
    <property type="evidence" value="ECO:0007669"/>
    <property type="project" value="UniProtKB-UniRule"/>
</dbReference>
<dbReference type="EC" id="2.7.7.6" evidence="5"/>
<comment type="subunit">
    <text evidence="5">Part of the RNA polymerase complex.</text>
</comment>
<comment type="similarity">
    <text evidence="4 5">Belongs to the archaeal Rpo11/eukaryotic RPB11/RPC19 RNA polymerase subunit family.</text>
</comment>
<dbReference type="GO" id="GO:0000428">
    <property type="term" value="C:DNA-directed RNA polymerase complex"/>
    <property type="evidence" value="ECO:0007669"/>
    <property type="project" value="UniProtKB-KW"/>
</dbReference>
<dbReference type="PANTHER" id="PTHR13946">
    <property type="entry name" value="DNA-DIRECTED RNA POLYMERASE I,II,III"/>
    <property type="match status" value="1"/>
</dbReference>
<keyword evidence="1 5" id="KW-0240">DNA-directed RNA polymerase</keyword>
<dbReference type="CDD" id="cd06927">
    <property type="entry name" value="RNAP_L"/>
    <property type="match status" value="1"/>
</dbReference>
<dbReference type="HAMAP" id="MF_00261">
    <property type="entry name" value="RNApol_arch_Rpo11"/>
    <property type="match status" value="1"/>
</dbReference>
<evidence type="ECO:0000256" key="5">
    <source>
        <dbReference type="HAMAP-Rule" id="MF_00261"/>
    </source>
</evidence>
<feature type="domain" description="DNA-directed RNA polymerase RBP11-like dimerisation" evidence="6">
    <location>
        <begin position="27"/>
        <end position="99"/>
    </location>
</feature>
<dbReference type="GO" id="GO:0006351">
    <property type="term" value="P:DNA-templated transcription"/>
    <property type="evidence" value="ECO:0007669"/>
    <property type="project" value="UniProtKB-UniRule"/>
</dbReference>
<dbReference type="InterPro" id="IPR036603">
    <property type="entry name" value="RBP11-like"/>
</dbReference>
<dbReference type="SUPFAM" id="SSF55257">
    <property type="entry name" value="RBP11-like subunits of RNA polymerase"/>
    <property type="match status" value="1"/>
</dbReference>
<comment type="caution">
    <text evidence="7">The sequence shown here is derived from an EMBL/GenBank/DDBJ whole genome shotgun (WGS) entry which is preliminary data.</text>
</comment>
<comment type="catalytic activity">
    <reaction evidence="5">
        <text>RNA(n) + a ribonucleoside 5'-triphosphate = RNA(n+1) + diphosphate</text>
        <dbReference type="Rhea" id="RHEA:21248"/>
        <dbReference type="Rhea" id="RHEA-COMP:14527"/>
        <dbReference type="Rhea" id="RHEA-COMP:17342"/>
        <dbReference type="ChEBI" id="CHEBI:33019"/>
        <dbReference type="ChEBI" id="CHEBI:61557"/>
        <dbReference type="ChEBI" id="CHEBI:140395"/>
        <dbReference type="EC" id="2.7.7.6"/>
    </reaction>
</comment>
<comment type="subcellular location">
    <subcellularLocation>
        <location evidence="5">Cytoplasm</location>
    </subcellularLocation>
</comment>
<gene>
    <name evidence="5" type="primary">rpo11</name>
    <name evidence="5" type="synonym">rpoL</name>
    <name evidence="7" type="ORF">MBCUR_07680</name>
</gene>
<reference evidence="7 8" key="1">
    <citation type="submission" date="2016-04" db="EMBL/GenBank/DDBJ databases">
        <title>Genome sequence of Methanobrevibacter curvatus DSM 11111.</title>
        <authorList>
            <person name="Poehlein A."/>
            <person name="Seedorf H."/>
            <person name="Daniel R."/>
        </authorList>
    </citation>
    <scope>NUCLEOTIDE SEQUENCE [LARGE SCALE GENOMIC DNA]</scope>
    <source>
        <strain evidence="7 8">DSM 11111</strain>
    </source>
</reference>
<proteinExistence type="inferred from homology"/>
<dbReference type="InterPro" id="IPR009025">
    <property type="entry name" value="RBP11-like_dimer"/>
</dbReference>
<evidence type="ECO:0000256" key="4">
    <source>
        <dbReference type="ARBA" id="ARBA00025751"/>
    </source>
</evidence>
<sequence>MDTLETLNKDAEIKTDDIEIIKSSKTELEFVTKGETHTLCNILRKYLMEDENVTYAVYGIDHPIIGHPIFTIKTRNKKSPKSSLVKALQKLDATNSEFKGLVESIS</sequence>
<keyword evidence="2 5" id="KW-0963">Cytoplasm</keyword>
<keyword evidence="8" id="KW-1185">Reference proteome</keyword>
<keyword evidence="3 5" id="KW-0804">Transcription</keyword>
<dbReference type="PATRIC" id="fig|49547.3.peg.832"/>
<dbReference type="NCBIfam" id="NF002240">
    <property type="entry name" value="PRK01146.2-4"/>
    <property type="match status" value="1"/>
</dbReference>
<organism evidence="7 8">
    <name type="scientific">Methanobrevibacter curvatus</name>
    <dbReference type="NCBI Taxonomy" id="49547"/>
    <lineage>
        <taxon>Archaea</taxon>
        <taxon>Methanobacteriati</taxon>
        <taxon>Methanobacteriota</taxon>
        <taxon>Methanomada group</taxon>
        <taxon>Methanobacteria</taxon>
        <taxon>Methanobacteriales</taxon>
        <taxon>Methanobacteriaceae</taxon>
        <taxon>Methanobrevibacter</taxon>
    </lineage>
</organism>
<evidence type="ECO:0000256" key="1">
    <source>
        <dbReference type="ARBA" id="ARBA00022478"/>
    </source>
</evidence>
<dbReference type="Gene3D" id="3.30.1360.10">
    <property type="entry name" value="RNA polymerase, RBP11-like subunit"/>
    <property type="match status" value="1"/>
</dbReference>
<name>A0A162FPB5_9EURY</name>
<dbReference type="GO" id="GO:0046983">
    <property type="term" value="F:protein dimerization activity"/>
    <property type="evidence" value="ECO:0007669"/>
    <property type="project" value="InterPro"/>
</dbReference>
<keyword evidence="5" id="KW-0548">Nucleotidyltransferase</keyword>
<dbReference type="InterPro" id="IPR022905">
    <property type="entry name" value="Rpo11-like"/>
</dbReference>
<dbReference type="GO" id="GO:0005737">
    <property type="term" value="C:cytoplasm"/>
    <property type="evidence" value="ECO:0007669"/>
    <property type="project" value="UniProtKB-SubCell"/>
</dbReference>
<evidence type="ECO:0000256" key="2">
    <source>
        <dbReference type="ARBA" id="ARBA00022490"/>
    </source>
</evidence>
<evidence type="ECO:0000313" key="7">
    <source>
        <dbReference type="EMBL" id="KZX13080.1"/>
    </source>
</evidence>
<dbReference type="Pfam" id="PF13656">
    <property type="entry name" value="RNA_pol_L_2"/>
    <property type="match status" value="1"/>
</dbReference>
<accession>A0A162FPB5</accession>
<evidence type="ECO:0000259" key="6">
    <source>
        <dbReference type="Pfam" id="PF13656"/>
    </source>
</evidence>
<dbReference type="Proteomes" id="UP000077245">
    <property type="component" value="Unassembled WGS sequence"/>
</dbReference>
<evidence type="ECO:0000256" key="3">
    <source>
        <dbReference type="ARBA" id="ARBA00023163"/>
    </source>
</evidence>